<dbReference type="PANTHER" id="PTHR30506">
    <property type="entry name" value="INNER MEMBRANE PROTEIN"/>
    <property type="match status" value="1"/>
</dbReference>
<dbReference type="STRING" id="320497.A0U93_13315"/>
<dbReference type="GO" id="GO:0005886">
    <property type="term" value="C:plasma membrane"/>
    <property type="evidence" value="ECO:0007669"/>
    <property type="project" value="UniProtKB-SubCell"/>
</dbReference>
<gene>
    <name evidence="7" type="ORF">A0U93_13315</name>
</gene>
<sequence>MTPFVPHHLPATALRDLDMIGTAVFAVSGALVAARAQQNVVTFMFFAALTGVGGGTVRDLLIGAPVFWMHGSLTIAICLLMAWLVWLTPVRWWSAHAVDWFDGVGLAAYAVYGAAKALAYDIPGLPAAIMGVVTACVGGIFRDVLANMPSIVIRPEIYVTAAALSAGCYVFAQYMGLDPTLTALGAFSLGFGLRAVAIRYHLSLPSYRTR</sequence>
<dbReference type="OrthoDB" id="9791874at2"/>
<evidence type="ECO:0000313" key="8">
    <source>
        <dbReference type="Proteomes" id="UP000188604"/>
    </source>
</evidence>
<comment type="subcellular location">
    <subcellularLocation>
        <location evidence="1">Cell membrane</location>
        <topology evidence="1">Multi-pass membrane protein</topology>
    </subcellularLocation>
</comment>
<evidence type="ECO:0000256" key="3">
    <source>
        <dbReference type="ARBA" id="ARBA00022475"/>
    </source>
</evidence>
<evidence type="ECO:0000256" key="1">
    <source>
        <dbReference type="ARBA" id="ARBA00004651"/>
    </source>
</evidence>
<dbReference type="Proteomes" id="UP000188604">
    <property type="component" value="Chromosome"/>
</dbReference>
<comment type="similarity">
    <text evidence="2">Belongs to the UPF0126 family.</text>
</comment>
<evidence type="ECO:0000313" key="7">
    <source>
        <dbReference type="EMBL" id="AQS88734.1"/>
    </source>
</evidence>
<dbReference type="EMBL" id="CP014691">
    <property type="protein sequence ID" value="AQS88734.1"/>
    <property type="molecule type" value="Genomic_DNA"/>
</dbReference>
<keyword evidence="4" id="KW-0812">Transmembrane</keyword>
<dbReference type="PANTHER" id="PTHR30506:SF3">
    <property type="entry name" value="UPF0126 INNER MEMBRANE PROTEIN YADS-RELATED"/>
    <property type="match status" value="1"/>
</dbReference>
<proteinExistence type="inferred from homology"/>
<keyword evidence="5" id="KW-1133">Transmembrane helix</keyword>
<dbReference type="AlphaFoldDB" id="A0A1U9KS71"/>
<dbReference type="KEGG" id="nch:A0U93_13315"/>
<keyword evidence="6" id="KW-0472">Membrane</keyword>
<keyword evidence="3" id="KW-1003">Cell membrane</keyword>
<accession>A0A1U9KS71</accession>
<dbReference type="RefSeq" id="WP_077807783.1">
    <property type="nucleotide sequence ID" value="NZ_BJXS01000001.1"/>
</dbReference>
<dbReference type="Pfam" id="PF03458">
    <property type="entry name" value="Gly_transporter"/>
    <property type="match status" value="2"/>
</dbReference>
<dbReference type="InterPro" id="IPR005115">
    <property type="entry name" value="Gly_transporter"/>
</dbReference>
<evidence type="ECO:0000256" key="4">
    <source>
        <dbReference type="ARBA" id="ARBA00022692"/>
    </source>
</evidence>
<evidence type="ECO:0000256" key="6">
    <source>
        <dbReference type="ARBA" id="ARBA00023136"/>
    </source>
</evidence>
<evidence type="ECO:0000256" key="5">
    <source>
        <dbReference type="ARBA" id="ARBA00022989"/>
    </source>
</evidence>
<keyword evidence="8" id="KW-1185">Reference proteome</keyword>
<name>A0A1U9KS71_9PROT</name>
<protein>
    <submittedName>
        <fullName evidence="7">Uncharacterized protein</fullName>
    </submittedName>
</protein>
<organism evidence="7 8">
    <name type="scientific">Neoasaia chiangmaiensis</name>
    <dbReference type="NCBI Taxonomy" id="320497"/>
    <lineage>
        <taxon>Bacteria</taxon>
        <taxon>Pseudomonadati</taxon>
        <taxon>Pseudomonadota</taxon>
        <taxon>Alphaproteobacteria</taxon>
        <taxon>Acetobacterales</taxon>
        <taxon>Acetobacteraceae</taxon>
        <taxon>Neoasaia</taxon>
    </lineage>
</organism>
<reference evidence="7 8" key="1">
    <citation type="submission" date="2016-03" db="EMBL/GenBank/DDBJ databases">
        <title>Acetic acid bacteria sequencing.</title>
        <authorList>
            <person name="Brandt J."/>
            <person name="Jakob F."/>
            <person name="Vogel R.F."/>
        </authorList>
    </citation>
    <scope>NUCLEOTIDE SEQUENCE [LARGE SCALE GENOMIC DNA]</scope>
    <source>
        <strain evidence="7 8">NBRC 101099</strain>
    </source>
</reference>
<evidence type="ECO:0000256" key="2">
    <source>
        <dbReference type="ARBA" id="ARBA00008193"/>
    </source>
</evidence>